<keyword evidence="1" id="KW-0472">Membrane</keyword>
<accession>A0ABN2B2X4</accession>
<protein>
    <submittedName>
        <fullName evidence="2">Uncharacterized protein</fullName>
    </submittedName>
</protein>
<dbReference type="EMBL" id="BAAANV010000013">
    <property type="protein sequence ID" value="GAA1532691.1"/>
    <property type="molecule type" value="Genomic_DNA"/>
</dbReference>
<reference evidence="2 3" key="1">
    <citation type="journal article" date="2019" name="Int. J. Syst. Evol. Microbiol.">
        <title>The Global Catalogue of Microorganisms (GCM) 10K type strain sequencing project: providing services to taxonomists for standard genome sequencing and annotation.</title>
        <authorList>
            <consortium name="The Broad Institute Genomics Platform"/>
            <consortium name="The Broad Institute Genome Sequencing Center for Infectious Disease"/>
            <person name="Wu L."/>
            <person name="Ma J."/>
        </authorList>
    </citation>
    <scope>NUCLEOTIDE SEQUENCE [LARGE SCALE GENOMIC DNA]</scope>
    <source>
        <strain evidence="2 3">JCM 14588</strain>
    </source>
</reference>
<keyword evidence="3" id="KW-1185">Reference proteome</keyword>
<evidence type="ECO:0000313" key="2">
    <source>
        <dbReference type="EMBL" id="GAA1532691.1"/>
    </source>
</evidence>
<evidence type="ECO:0000256" key="1">
    <source>
        <dbReference type="SAM" id="Phobius"/>
    </source>
</evidence>
<keyword evidence="1" id="KW-1133">Transmembrane helix</keyword>
<comment type="caution">
    <text evidence="2">The sequence shown here is derived from an EMBL/GenBank/DDBJ whole genome shotgun (WGS) entry which is preliminary data.</text>
</comment>
<feature type="transmembrane region" description="Helical" evidence="1">
    <location>
        <begin position="27"/>
        <end position="46"/>
    </location>
</feature>
<feature type="transmembrane region" description="Helical" evidence="1">
    <location>
        <begin position="58"/>
        <end position="79"/>
    </location>
</feature>
<proteinExistence type="predicted"/>
<name>A0ABN2B2X4_9MICO</name>
<organism evidence="2 3">
    <name type="scientific">Dermacoccus barathri</name>
    <dbReference type="NCBI Taxonomy" id="322601"/>
    <lineage>
        <taxon>Bacteria</taxon>
        <taxon>Bacillati</taxon>
        <taxon>Actinomycetota</taxon>
        <taxon>Actinomycetes</taxon>
        <taxon>Micrococcales</taxon>
        <taxon>Dermacoccaceae</taxon>
        <taxon>Dermacoccus</taxon>
    </lineage>
</organism>
<evidence type="ECO:0000313" key="3">
    <source>
        <dbReference type="Proteomes" id="UP001501288"/>
    </source>
</evidence>
<dbReference type="Proteomes" id="UP001501288">
    <property type="component" value="Unassembled WGS sequence"/>
</dbReference>
<keyword evidence="1" id="KW-0812">Transmembrane</keyword>
<gene>
    <name evidence="2" type="ORF">GCM10009762_03260</name>
</gene>
<sequence length="195" mass="21367">MCGAAAREGDSGVRQVLAEERSPYPRLVGTALTWVIFTVLCAWGLFGGWAEFGPWGRAALAALTCAFAVPCAGSLVAFLPQGDRCRATAVDGRIVAIESWCLRVEGCDLRRPSDDVFDTDHAPVFAPTMRADERELERWIVDGEGTVVRHRRVMAMLYNLGKDAPRMLGPWADLQPPVRGGAYLIHPGDVVRERD</sequence>